<dbReference type="AlphaFoldDB" id="A0A8S1RBH0"/>
<evidence type="ECO:0008006" key="3">
    <source>
        <dbReference type="Google" id="ProtNLM"/>
    </source>
</evidence>
<evidence type="ECO:0000313" key="2">
    <source>
        <dbReference type="Proteomes" id="UP000692954"/>
    </source>
</evidence>
<dbReference type="PANTHER" id="PTHR46014:SF1">
    <property type="entry name" value="TETRATRICOPEPTIDE REPEAT PROTEIN 1"/>
    <property type="match status" value="1"/>
</dbReference>
<dbReference type="Proteomes" id="UP000692954">
    <property type="component" value="Unassembled WGS sequence"/>
</dbReference>
<evidence type="ECO:0000313" key="1">
    <source>
        <dbReference type="EMBL" id="CAD8124684.1"/>
    </source>
</evidence>
<dbReference type="Pfam" id="PF12895">
    <property type="entry name" value="ANAPC3"/>
    <property type="match status" value="1"/>
</dbReference>
<keyword evidence="2" id="KW-1185">Reference proteome</keyword>
<dbReference type="InterPro" id="IPR052769">
    <property type="entry name" value="TPR_domain_protein"/>
</dbReference>
<organism evidence="1 2">
    <name type="scientific">Paramecium sonneborni</name>
    <dbReference type="NCBI Taxonomy" id="65129"/>
    <lineage>
        <taxon>Eukaryota</taxon>
        <taxon>Sar</taxon>
        <taxon>Alveolata</taxon>
        <taxon>Ciliophora</taxon>
        <taxon>Intramacronucleata</taxon>
        <taxon>Oligohymenophorea</taxon>
        <taxon>Peniculida</taxon>
        <taxon>Parameciidae</taxon>
        <taxon>Paramecium</taxon>
    </lineage>
</organism>
<accession>A0A8S1RBH0</accession>
<protein>
    <recommendedName>
        <fullName evidence="3">Tetratricopeptide repeat protein</fullName>
    </recommendedName>
</protein>
<dbReference type="SMART" id="SM00028">
    <property type="entry name" value="TPR"/>
    <property type="match status" value="2"/>
</dbReference>
<comment type="caution">
    <text evidence="1">The sequence shown here is derived from an EMBL/GenBank/DDBJ whole genome shotgun (WGS) entry which is preliminary data.</text>
</comment>
<name>A0A8S1RBH0_9CILI</name>
<sequence length="837" mass="99741">MQEARQLLISKKYDEAFIKYTQLLLAEDIDDNNKSICALNCGICLINKNNPKQAIEFIDKSITYNSKYVKAYYRKAQVLIQLKQYEEALQIISNLEPCQEVNELKELVKMQFSDPMYVIDDLKNCATEKDAIKFFNELYSKSDYINYEKLMRENGFCQQILNQQFIFQQMKYIQYSFIKSQMQYLPKWLQEYLITNFEFYCKSTQESKIYELINIYCSLFSHFQINQQVLGLISENQYFFLEKQLKCTVQLFVQNNNGNVTEEFIVMIANYAKKAEDFDTNTEMYYLIVDLIILLTKQKVIHFGFLKRDTFRYQDLLLLIGIISNNQLEQIMKTYTNLPIKLLNTIEKKLNNLRYINIINQILMMTLSNIEFNQEINDHSVKLSETLLEYVQEYRKSQQFNQNIKKFCLLFLLQSKGKYLQLYEYIYKADCEILLQHIFEDNNIEIDESIVLLQFITQFDDIKIMIMQKREQLKKIFNNINNQFKLEGKTSLQKLRQYQILVGYFNILLQLTTDRSAESKEEQKQRFQISDEEYEQNRNFAKQYQQDISEKYFTYTNQYITKEKIIVFIALEMRTIQLLSSFIFQYQDILNNENVISKLLTQFSCDDQVHQYLFDKQCLKLVSKSILQKNEVGIPYLCKQMRNANPELFDFKEAQLICDALFVCAQNATHELLTFYALLGIVQLTSLGDFIVDRIIDQKQYIQIQSQLMDENNYIVHASLEIFNNISLNEKFLVLLEDNKLPTFLQLVQALTKQFYENINGKEGQNIQDFSHPKQILQTLLGLISIISQVLIVQDYFKKELPLLIDKQFYDRILQYSNENQLRKIKIVWEEYGYKHN</sequence>
<dbReference type="InterPro" id="IPR019734">
    <property type="entry name" value="TPR_rpt"/>
</dbReference>
<dbReference type="EMBL" id="CAJJDN010000153">
    <property type="protein sequence ID" value="CAD8124684.1"/>
    <property type="molecule type" value="Genomic_DNA"/>
</dbReference>
<dbReference type="PANTHER" id="PTHR46014">
    <property type="entry name" value="TETRATRICOPEPTIDE REPEAT PROTEIN 1"/>
    <property type="match status" value="1"/>
</dbReference>
<dbReference type="OrthoDB" id="433738at2759"/>
<proteinExistence type="predicted"/>
<gene>
    <name evidence="1" type="ORF">PSON_ATCC_30995.1.T1530020</name>
</gene>
<reference evidence="1" key="1">
    <citation type="submission" date="2021-01" db="EMBL/GenBank/DDBJ databases">
        <authorList>
            <consortium name="Genoscope - CEA"/>
            <person name="William W."/>
        </authorList>
    </citation>
    <scope>NUCLEOTIDE SEQUENCE</scope>
</reference>